<dbReference type="EMBL" id="MLBF01000035">
    <property type="protein sequence ID" value="OLN29187.1"/>
    <property type="molecule type" value="Genomic_DNA"/>
</dbReference>
<dbReference type="PANTHER" id="PTHR43312:SF2">
    <property type="entry name" value="OXIDOREDUCTASE"/>
    <property type="match status" value="1"/>
</dbReference>
<gene>
    <name evidence="2" type="ORF">DSOL_3690</name>
</gene>
<organism evidence="2 3">
    <name type="scientific">Desulfosporosinus metallidurans</name>
    <dbReference type="NCBI Taxonomy" id="1888891"/>
    <lineage>
        <taxon>Bacteria</taxon>
        <taxon>Bacillati</taxon>
        <taxon>Bacillota</taxon>
        <taxon>Clostridia</taxon>
        <taxon>Eubacteriales</taxon>
        <taxon>Desulfitobacteriaceae</taxon>
        <taxon>Desulfosporosinus</taxon>
    </lineage>
</organism>
<sequence>MQYRKFGNLDFQAPILGFGCMRLPMFDNDPGKIDEVEAISMLRHAIDNGINYVDTVYPYHQGQSEILVGKALQDAIP</sequence>
<evidence type="ECO:0000313" key="2">
    <source>
        <dbReference type="EMBL" id="OLN29187.1"/>
    </source>
</evidence>
<name>A0A1Q8QPD1_9FIRM</name>
<dbReference type="InterPro" id="IPR053135">
    <property type="entry name" value="AKR2_Oxidoreductase"/>
</dbReference>
<comment type="caution">
    <text evidence="2">The sequence shown here is derived from an EMBL/GenBank/DDBJ whole genome shotgun (WGS) entry which is preliminary data.</text>
</comment>
<dbReference type="Proteomes" id="UP000186102">
    <property type="component" value="Unassembled WGS sequence"/>
</dbReference>
<dbReference type="Pfam" id="PF00248">
    <property type="entry name" value="Aldo_ket_red"/>
    <property type="match status" value="1"/>
</dbReference>
<dbReference type="RefSeq" id="WP_075366144.1">
    <property type="nucleotide sequence ID" value="NZ_MLBF01000035.1"/>
</dbReference>
<dbReference type="Gene3D" id="3.20.20.100">
    <property type="entry name" value="NADP-dependent oxidoreductase domain"/>
    <property type="match status" value="1"/>
</dbReference>
<dbReference type="InterPro" id="IPR023210">
    <property type="entry name" value="NADP_OxRdtase_dom"/>
</dbReference>
<protein>
    <submittedName>
        <fullName evidence="2">Aldo/keto reductase</fullName>
    </submittedName>
</protein>
<dbReference type="AlphaFoldDB" id="A0A1Q8QPD1"/>
<feature type="domain" description="NADP-dependent oxidoreductase" evidence="1">
    <location>
        <begin position="16"/>
        <end position="74"/>
    </location>
</feature>
<evidence type="ECO:0000313" key="3">
    <source>
        <dbReference type="Proteomes" id="UP000186102"/>
    </source>
</evidence>
<evidence type="ECO:0000259" key="1">
    <source>
        <dbReference type="Pfam" id="PF00248"/>
    </source>
</evidence>
<dbReference type="SUPFAM" id="SSF51430">
    <property type="entry name" value="NAD(P)-linked oxidoreductase"/>
    <property type="match status" value="1"/>
</dbReference>
<keyword evidence="3" id="KW-1185">Reference proteome</keyword>
<dbReference type="STRING" id="1888891.DSOL_3690"/>
<reference evidence="2 3" key="1">
    <citation type="submission" date="2016-09" db="EMBL/GenBank/DDBJ databases">
        <title>Complete genome of Desulfosporosinus sp. OL.</title>
        <authorList>
            <person name="Mardanov A."/>
            <person name="Beletsky A."/>
            <person name="Panova A."/>
            <person name="Karnachuk O."/>
            <person name="Ravin N."/>
        </authorList>
    </citation>
    <scope>NUCLEOTIDE SEQUENCE [LARGE SCALE GENOMIC DNA]</scope>
    <source>
        <strain evidence="2 3">OL</strain>
    </source>
</reference>
<accession>A0A1Q8QPD1</accession>
<dbReference type="InterPro" id="IPR036812">
    <property type="entry name" value="NAD(P)_OxRdtase_dom_sf"/>
</dbReference>
<proteinExistence type="predicted"/>
<dbReference type="PANTHER" id="PTHR43312">
    <property type="entry name" value="D-THREO-ALDOSE 1-DEHYDROGENASE"/>
    <property type="match status" value="1"/>
</dbReference>